<dbReference type="Proteomes" id="UP001530315">
    <property type="component" value="Unassembled WGS sequence"/>
</dbReference>
<organism evidence="10 11">
    <name type="scientific">Stephanodiscus triporus</name>
    <dbReference type="NCBI Taxonomy" id="2934178"/>
    <lineage>
        <taxon>Eukaryota</taxon>
        <taxon>Sar</taxon>
        <taxon>Stramenopiles</taxon>
        <taxon>Ochrophyta</taxon>
        <taxon>Bacillariophyta</taxon>
        <taxon>Coscinodiscophyceae</taxon>
        <taxon>Thalassiosirophycidae</taxon>
        <taxon>Stephanodiscales</taxon>
        <taxon>Stephanodiscaceae</taxon>
        <taxon>Stephanodiscus</taxon>
    </lineage>
</organism>
<comment type="caution">
    <text evidence="10">The sequence shown here is derived from an EMBL/GenBank/DDBJ whole genome shotgun (WGS) entry which is preliminary data.</text>
</comment>
<keyword evidence="2" id="KW-0677">Repeat</keyword>
<feature type="domain" description="HTH myb-type" evidence="9">
    <location>
        <begin position="411"/>
        <end position="462"/>
    </location>
</feature>
<evidence type="ECO:0000256" key="4">
    <source>
        <dbReference type="ARBA" id="ARBA00023125"/>
    </source>
</evidence>
<feature type="region of interest" description="Disordered" evidence="7">
    <location>
        <begin position="639"/>
        <end position="658"/>
    </location>
</feature>
<evidence type="ECO:0000256" key="6">
    <source>
        <dbReference type="ARBA" id="ARBA00023242"/>
    </source>
</evidence>
<accession>A0ABD3QAB6</accession>
<keyword evidence="4" id="KW-0238">DNA-binding</keyword>
<feature type="domain" description="Myb-like" evidence="8">
    <location>
        <begin position="463"/>
        <end position="514"/>
    </location>
</feature>
<feature type="compositionally biased region" description="Basic and acidic residues" evidence="7">
    <location>
        <begin position="176"/>
        <end position="201"/>
    </location>
</feature>
<feature type="compositionally biased region" description="Low complexity" evidence="7">
    <location>
        <begin position="43"/>
        <end position="63"/>
    </location>
</feature>
<dbReference type="PROSITE" id="PS50090">
    <property type="entry name" value="MYB_LIKE"/>
    <property type="match status" value="3"/>
</dbReference>
<evidence type="ECO:0000256" key="3">
    <source>
        <dbReference type="ARBA" id="ARBA00023015"/>
    </source>
</evidence>
<dbReference type="PANTHER" id="PTHR45614:SF274">
    <property type="entry name" value="MYB-LIKE DNA-BINDING PROTEIN"/>
    <property type="match status" value="1"/>
</dbReference>
<dbReference type="FunFam" id="1.10.10.60:FF:000010">
    <property type="entry name" value="Transcriptional activator Myb isoform A"/>
    <property type="match status" value="1"/>
</dbReference>
<keyword evidence="6" id="KW-0539">Nucleus</keyword>
<comment type="subcellular location">
    <subcellularLocation>
        <location evidence="1">Nucleus</location>
    </subcellularLocation>
</comment>
<dbReference type="EMBL" id="JALLAZ020000353">
    <property type="protein sequence ID" value="KAL3797307.1"/>
    <property type="molecule type" value="Genomic_DNA"/>
</dbReference>
<feature type="compositionally biased region" description="Basic and acidic residues" evidence="7">
    <location>
        <begin position="1"/>
        <end position="11"/>
    </location>
</feature>
<evidence type="ECO:0000256" key="1">
    <source>
        <dbReference type="ARBA" id="ARBA00004123"/>
    </source>
</evidence>
<keyword evidence="11" id="KW-1185">Reference proteome</keyword>
<feature type="region of interest" description="Disordered" evidence="7">
    <location>
        <begin position="1"/>
        <end position="72"/>
    </location>
</feature>
<dbReference type="PROSITE" id="PS51294">
    <property type="entry name" value="HTH_MYB"/>
    <property type="match status" value="3"/>
</dbReference>
<dbReference type="InterPro" id="IPR050560">
    <property type="entry name" value="MYB_TF"/>
</dbReference>
<protein>
    <submittedName>
        <fullName evidence="10">Uncharacterized protein</fullName>
    </submittedName>
</protein>
<proteinExistence type="predicted"/>
<dbReference type="Gene3D" id="1.10.10.60">
    <property type="entry name" value="Homeodomain-like"/>
    <property type="match status" value="3"/>
</dbReference>
<feature type="compositionally biased region" description="Low complexity" evidence="7">
    <location>
        <begin position="639"/>
        <end position="653"/>
    </location>
</feature>
<evidence type="ECO:0000259" key="8">
    <source>
        <dbReference type="PROSITE" id="PS50090"/>
    </source>
</evidence>
<dbReference type="InterPro" id="IPR009057">
    <property type="entry name" value="Homeodomain-like_sf"/>
</dbReference>
<evidence type="ECO:0000259" key="9">
    <source>
        <dbReference type="PROSITE" id="PS51294"/>
    </source>
</evidence>
<evidence type="ECO:0000256" key="7">
    <source>
        <dbReference type="SAM" id="MobiDB-lite"/>
    </source>
</evidence>
<evidence type="ECO:0000256" key="5">
    <source>
        <dbReference type="ARBA" id="ARBA00023163"/>
    </source>
</evidence>
<feature type="region of interest" description="Disordered" evidence="7">
    <location>
        <begin position="296"/>
        <end position="323"/>
    </location>
</feature>
<dbReference type="GO" id="GO:0003677">
    <property type="term" value="F:DNA binding"/>
    <property type="evidence" value="ECO:0007669"/>
    <property type="project" value="UniProtKB-KW"/>
</dbReference>
<dbReference type="GO" id="GO:0005634">
    <property type="term" value="C:nucleus"/>
    <property type="evidence" value="ECO:0007669"/>
    <property type="project" value="UniProtKB-SubCell"/>
</dbReference>
<feature type="domain" description="Myb-like" evidence="8">
    <location>
        <begin position="411"/>
        <end position="462"/>
    </location>
</feature>
<feature type="domain" description="HTH myb-type" evidence="9">
    <location>
        <begin position="519"/>
        <end position="569"/>
    </location>
</feature>
<feature type="compositionally biased region" description="Pro residues" evidence="7">
    <location>
        <begin position="126"/>
        <end position="136"/>
    </location>
</feature>
<keyword evidence="5" id="KW-0804">Transcription</keyword>
<feature type="region of interest" description="Disordered" evidence="7">
    <location>
        <begin position="153"/>
        <end position="270"/>
    </location>
</feature>
<name>A0ABD3QAB6_9STRA</name>
<keyword evidence="3" id="KW-0805">Transcription regulation</keyword>
<feature type="domain" description="Myb-like" evidence="8">
    <location>
        <begin position="515"/>
        <end position="565"/>
    </location>
</feature>
<evidence type="ECO:0000256" key="2">
    <source>
        <dbReference type="ARBA" id="ARBA00022737"/>
    </source>
</evidence>
<sequence length="722" mass="79163">MDSVEGGKELTRMGSQPDALANLAMIALNHGHQSDNTKREDSPATSTLSASTAATDEASSMASPTANNGSISHSMAAPSTYYRHPLPLQHLPTTGHHLYHHPPHYPRGPYSYPPPAHVYHGYSYKPPHPPHPPHPPMLMHRSGDDSAALAKNKHLISGDNTRHYVIGTSKEEDAEDTKIEGSKSSEDDGSHASKEAGDKQGVKSKHSSDSTAPAYLPYRPRHLVISSPPHHHYPYTPYGPRPAQPQRMHSYPGPPRYAYSHGYPPHAANPHYPPRKVVPVPSPYYQRSHSSVSCDYHAKGVSPAAPSTETLKLSPGSSREGHEQLRAEAHGFDYSAQDDVLTRSAQSAPTLCPRLVTEHEESPAKQEGAISSLQTVADLKGSSVNIDTASCQAFSMEDEETQFLLASQDYKRRASTGKWSSEEDASLRRAVNANFGKNWKKIAFHLPGRTDVQCLHRWQKVLKPGLVKGPWTPEEDTLVAELVEKYGQKKWSFIARQLQGRLGKQCRERWYNHLSPDIKKGGWTDREDKLIIDAHERLGNKWAEIAKCLDGRTDNAIKNRWNSTLKRVFEQANGGDCGSVIKGKSATGRKRKSIAARCNTVKRSNSSDGTASSPIMQVDSTDNDAAAALSALAYSAPASSEASSPYSSPTSATKFVSPSPKSILPLTHREMSYNSYSIPKLRLSEDKCAETNMPLPQSSLVNERPSLSEASLLMDLNKISAD</sequence>
<feature type="region of interest" description="Disordered" evidence="7">
    <location>
        <begin position="124"/>
        <end position="143"/>
    </location>
</feature>
<dbReference type="Pfam" id="PF00249">
    <property type="entry name" value="Myb_DNA-binding"/>
    <property type="match status" value="3"/>
</dbReference>
<dbReference type="InterPro" id="IPR001005">
    <property type="entry name" value="SANT/Myb"/>
</dbReference>
<feature type="domain" description="HTH myb-type" evidence="9">
    <location>
        <begin position="463"/>
        <end position="518"/>
    </location>
</feature>
<dbReference type="PANTHER" id="PTHR45614">
    <property type="entry name" value="MYB PROTEIN-RELATED"/>
    <property type="match status" value="1"/>
</dbReference>
<dbReference type="SUPFAM" id="SSF46689">
    <property type="entry name" value="Homeodomain-like"/>
    <property type="match status" value="2"/>
</dbReference>
<gene>
    <name evidence="10" type="ORF">ACHAW5_011303</name>
</gene>
<evidence type="ECO:0000313" key="10">
    <source>
        <dbReference type="EMBL" id="KAL3797307.1"/>
    </source>
</evidence>
<dbReference type="SMART" id="SM00717">
    <property type="entry name" value="SANT"/>
    <property type="match status" value="3"/>
</dbReference>
<dbReference type="AlphaFoldDB" id="A0ABD3QAB6"/>
<feature type="compositionally biased region" description="Basic and acidic residues" evidence="7">
    <location>
        <begin position="32"/>
        <end position="42"/>
    </location>
</feature>
<dbReference type="FunFam" id="1.10.10.60:FF:000016">
    <property type="entry name" value="Transcriptional activator Myb isoform A"/>
    <property type="match status" value="1"/>
</dbReference>
<dbReference type="InterPro" id="IPR017930">
    <property type="entry name" value="Myb_dom"/>
</dbReference>
<reference evidence="10 11" key="1">
    <citation type="submission" date="2024-10" db="EMBL/GenBank/DDBJ databases">
        <title>Updated reference genomes for cyclostephanoid diatoms.</title>
        <authorList>
            <person name="Roberts W.R."/>
            <person name="Alverson A.J."/>
        </authorList>
    </citation>
    <scope>NUCLEOTIDE SEQUENCE [LARGE SCALE GENOMIC DNA]</scope>
    <source>
        <strain evidence="10 11">AJA276-08</strain>
    </source>
</reference>
<dbReference type="CDD" id="cd00167">
    <property type="entry name" value="SANT"/>
    <property type="match status" value="3"/>
</dbReference>
<evidence type="ECO:0000313" key="11">
    <source>
        <dbReference type="Proteomes" id="UP001530315"/>
    </source>
</evidence>
<feature type="compositionally biased region" description="Polar residues" evidence="7">
    <location>
        <begin position="305"/>
        <end position="317"/>
    </location>
</feature>